<name>A0AAJ2THM7_STEMA</name>
<keyword evidence="1" id="KW-0472">Membrane</keyword>
<dbReference type="RefSeq" id="WP_239503775.1">
    <property type="nucleotide sequence ID" value="NZ_JAEDWU010000002.1"/>
</dbReference>
<comment type="caution">
    <text evidence="2">The sequence shown here is derived from an EMBL/GenBank/DDBJ whole genome shotgun (WGS) entry which is preliminary data.</text>
</comment>
<evidence type="ECO:0008006" key="4">
    <source>
        <dbReference type="Google" id="ProtNLM"/>
    </source>
</evidence>
<evidence type="ECO:0000313" key="2">
    <source>
        <dbReference type="EMBL" id="MDZ5763429.1"/>
    </source>
</evidence>
<sequence>MSLPFPDLPPIDVRRAYLAWCVPSPWLLALVLASTSAWMLASANPAPPLLAGAGAAALVGFRSEGPAHSARTGTLASLALIGLASWSASSADVSLMPAGIAAVLVAALLALRLRALVRMARRLQDRVDATGMESRWNKLPATVSTLLAQHLHGTATLAPALQHTLVLATLAWAADEEAQTLERPR</sequence>
<organism evidence="2 3">
    <name type="scientific">Stenotrophomonas maltophilia</name>
    <name type="common">Pseudomonas maltophilia</name>
    <name type="synonym">Xanthomonas maltophilia</name>
    <dbReference type="NCBI Taxonomy" id="40324"/>
    <lineage>
        <taxon>Bacteria</taxon>
        <taxon>Pseudomonadati</taxon>
        <taxon>Pseudomonadota</taxon>
        <taxon>Gammaproteobacteria</taxon>
        <taxon>Lysobacterales</taxon>
        <taxon>Lysobacteraceae</taxon>
        <taxon>Stenotrophomonas</taxon>
        <taxon>Stenotrophomonas maltophilia group</taxon>
    </lineage>
</organism>
<protein>
    <recommendedName>
        <fullName evidence="4">Transmembrane protein</fullName>
    </recommendedName>
</protein>
<proteinExistence type="predicted"/>
<evidence type="ECO:0000313" key="3">
    <source>
        <dbReference type="Proteomes" id="UP001288387"/>
    </source>
</evidence>
<reference evidence="2" key="1">
    <citation type="submission" date="2023-12" db="EMBL/GenBank/DDBJ databases">
        <title>'Antibacterial potential of Stenotrophomonas maltophilia cystic fibrosis isolates' (manuscript under preparation).</title>
        <authorList>
            <person name="Crisan C.V."/>
            <person name="Pettis M."/>
            <person name="Goldberg J.B."/>
        </authorList>
    </citation>
    <scope>NUCLEOTIDE SEQUENCE</scope>
    <source>
        <strain evidence="2">CCV129</strain>
    </source>
</reference>
<keyword evidence="1" id="KW-1133">Transmembrane helix</keyword>
<evidence type="ECO:0000256" key="1">
    <source>
        <dbReference type="SAM" id="Phobius"/>
    </source>
</evidence>
<feature type="transmembrane region" description="Helical" evidence="1">
    <location>
        <begin position="95"/>
        <end position="113"/>
    </location>
</feature>
<dbReference type="EMBL" id="JAXRVB010000002">
    <property type="protein sequence ID" value="MDZ5763429.1"/>
    <property type="molecule type" value="Genomic_DNA"/>
</dbReference>
<keyword evidence="1" id="KW-0812">Transmembrane</keyword>
<accession>A0AAJ2THM7</accession>
<feature type="transmembrane region" description="Helical" evidence="1">
    <location>
        <begin position="17"/>
        <end position="39"/>
    </location>
</feature>
<dbReference type="AlphaFoldDB" id="A0AAJ2THM7"/>
<gene>
    <name evidence="2" type="ORF">U4I38_02980</name>
</gene>
<dbReference type="Proteomes" id="UP001288387">
    <property type="component" value="Unassembled WGS sequence"/>
</dbReference>